<name>A0AA38MAY7_9CUCU</name>
<dbReference type="Gene3D" id="3.50.50.60">
    <property type="entry name" value="FAD/NAD(P)-binding domain"/>
    <property type="match status" value="1"/>
</dbReference>
<sequence>MMQSCPDVPKKLSVDDKIRLSTIFESIYWNESTSVRVSTTNGDYFAEYVVLTPSIGVLKRNKYKLFHPALPLLQQEAFEATDFGAIMKIFLYFDTKWWKNNDQAFSFFWNEEDLNSKEEVWVTKFRYILKLPNNPRVWVGWVTGDLVP</sequence>
<organism evidence="2 3">
    <name type="scientific">Zophobas morio</name>
    <dbReference type="NCBI Taxonomy" id="2755281"/>
    <lineage>
        <taxon>Eukaryota</taxon>
        <taxon>Metazoa</taxon>
        <taxon>Ecdysozoa</taxon>
        <taxon>Arthropoda</taxon>
        <taxon>Hexapoda</taxon>
        <taxon>Insecta</taxon>
        <taxon>Pterygota</taxon>
        <taxon>Neoptera</taxon>
        <taxon>Endopterygota</taxon>
        <taxon>Coleoptera</taxon>
        <taxon>Polyphaga</taxon>
        <taxon>Cucujiformia</taxon>
        <taxon>Tenebrionidae</taxon>
        <taxon>Zophobas</taxon>
    </lineage>
</organism>
<feature type="domain" description="Amine oxidase" evidence="1">
    <location>
        <begin position="14"/>
        <end position="109"/>
    </location>
</feature>
<dbReference type="Proteomes" id="UP001168821">
    <property type="component" value="Unassembled WGS sequence"/>
</dbReference>
<dbReference type="EMBL" id="JALNTZ010000006">
    <property type="protein sequence ID" value="KAJ3649629.1"/>
    <property type="molecule type" value="Genomic_DNA"/>
</dbReference>
<reference evidence="2" key="1">
    <citation type="journal article" date="2023" name="G3 (Bethesda)">
        <title>Whole genome assemblies of Zophobas morio and Tenebrio molitor.</title>
        <authorList>
            <person name="Kaur S."/>
            <person name="Stinson S.A."/>
            <person name="diCenzo G.C."/>
        </authorList>
    </citation>
    <scope>NUCLEOTIDE SEQUENCE</scope>
    <source>
        <strain evidence="2">QUZm001</strain>
    </source>
</reference>
<gene>
    <name evidence="2" type="ORF">Zmor_021360</name>
</gene>
<dbReference type="InterPro" id="IPR050281">
    <property type="entry name" value="Flavin_monoamine_oxidase"/>
</dbReference>
<dbReference type="PANTHER" id="PTHR10742">
    <property type="entry name" value="FLAVIN MONOAMINE OXIDASE"/>
    <property type="match status" value="1"/>
</dbReference>
<keyword evidence="3" id="KW-1185">Reference proteome</keyword>
<dbReference type="InterPro" id="IPR036188">
    <property type="entry name" value="FAD/NAD-bd_sf"/>
</dbReference>
<dbReference type="InterPro" id="IPR002937">
    <property type="entry name" value="Amino_oxidase"/>
</dbReference>
<evidence type="ECO:0000313" key="2">
    <source>
        <dbReference type="EMBL" id="KAJ3649629.1"/>
    </source>
</evidence>
<comment type="caution">
    <text evidence="2">The sequence shown here is derived from an EMBL/GenBank/DDBJ whole genome shotgun (WGS) entry which is preliminary data.</text>
</comment>
<proteinExistence type="predicted"/>
<protein>
    <recommendedName>
        <fullName evidence="1">Amine oxidase domain-containing protein</fullName>
    </recommendedName>
</protein>
<dbReference type="SUPFAM" id="SSF51905">
    <property type="entry name" value="FAD/NAD(P)-binding domain"/>
    <property type="match status" value="1"/>
</dbReference>
<dbReference type="AlphaFoldDB" id="A0AA38MAY7"/>
<evidence type="ECO:0000313" key="3">
    <source>
        <dbReference type="Proteomes" id="UP001168821"/>
    </source>
</evidence>
<evidence type="ECO:0000259" key="1">
    <source>
        <dbReference type="Pfam" id="PF01593"/>
    </source>
</evidence>
<accession>A0AA38MAY7</accession>
<dbReference type="GO" id="GO:0046592">
    <property type="term" value="F:polyamine oxidase activity"/>
    <property type="evidence" value="ECO:0007669"/>
    <property type="project" value="TreeGrafter"/>
</dbReference>
<dbReference type="PANTHER" id="PTHR10742:SF398">
    <property type="entry name" value="AMINE OXIDASE DOMAIN-CONTAINING PROTEIN-RELATED"/>
    <property type="match status" value="1"/>
</dbReference>
<dbReference type="Pfam" id="PF01593">
    <property type="entry name" value="Amino_oxidase"/>
    <property type="match status" value="1"/>
</dbReference>